<dbReference type="RefSeq" id="WP_183222724.1">
    <property type="nucleotide sequence ID" value="NZ_BMPW01000006.1"/>
</dbReference>
<protein>
    <submittedName>
        <fullName evidence="2">Uncharacterized protein</fullName>
    </submittedName>
</protein>
<keyword evidence="3" id="KW-1185">Reference proteome</keyword>
<accession>A0A7W5AJA3</accession>
<evidence type="ECO:0000313" key="3">
    <source>
        <dbReference type="Proteomes" id="UP000590749"/>
    </source>
</evidence>
<keyword evidence="1" id="KW-0472">Membrane</keyword>
<keyword evidence="1" id="KW-1133">Transmembrane helix</keyword>
<dbReference type="AlphaFoldDB" id="A0A7W5AJA3"/>
<comment type="caution">
    <text evidence="2">The sequence shown here is derived from an EMBL/GenBank/DDBJ whole genome shotgun (WGS) entry which is preliminary data.</text>
</comment>
<proteinExistence type="predicted"/>
<organism evidence="2 3">
    <name type="scientific">Actinoplanes campanulatus</name>
    <dbReference type="NCBI Taxonomy" id="113559"/>
    <lineage>
        <taxon>Bacteria</taxon>
        <taxon>Bacillati</taxon>
        <taxon>Actinomycetota</taxon>
        <taxon>Actinomycetes</taxon>
        <taxon>Micromonosporales</taxon>
        <taxon>Micromonosporaceae</taxon>
        <taxon>Actinoplanes</taxon>
    </lineage>
</organism>
<sequence length="150" mass="15412">MISTATRAAGITVVLVATVVTAFLEMQLSALRVGAVGSLLAGDSPYEGSGFPLPLAVPLAVGANLALAWFALTTVGRWAVALPWALWTLIMLAASGVRTDGGDYLVGGANWVFLVTMMAGSLTFAMFSYRLILKPPPVPAATDSGLSGTL</sequence>
<dbReference type="Proteomes" id="UP000590749">
    <property type="component" value="Unassembled WGS sequence"/>
</dbReference>
<keyword evidence="1" id="KW-0812">Transmembrane</keyword>
<evidence type="ECO:0000256" key="1">
    <source>
        <dbReference type="SAM" id="Phobius"/>
    </source>
</evidence>
<dbReference type="EMBL" id="JACHXF010000010">
    <property type="protein sequence ID" value="MBB3097322.1"/>
    <property type="molecule type" value="Genomic_DNA"/>
</dbReference>
<feature type="transmembrane region" description="Helical" evidence="1">
    <location>
        <begin position="109"/>
        <end position="129"/>
    </location>
</feature>
<feature type="transmembrane region" description="Helical" evidence="1">
    <location>
        <begin position="51"/>
        <end position="72"/>
    </location>
</feature>
<name>A0A7W5AJA3_9ACTN</name>
<evidence type="ECO:0000313" key="2">
    <source>
        <dbReference type="EMBL" id="MBB3097322.1"/>
    </source>
</evidence>
<gene>
    <name evidence="2" type="ORF">FHR83_004997</name>
</gene>
<feature type="transmembrane region" description="Helical" evidence="1">
    <location>
        <begin position="79"/>
        <end position="97"/>
    </location>
</feature>
<reference evidence="2 3" key="1">
    <citation type="submission" date="2020-08" db="EMBL/GenBank/DDBJ databases">
        <title>Genomic Encyclopedia of Type Strains, Phase III (KMG-III): the genomes of soil and plant-associated and newly described type strains.</title>
        <authorList>
            <person name="Whitman W."/>
        </authorList>
    </citation>
    <scope>NUCLEOTIDE SEQUENCE [LARGE SCALE GENOMIC DNA]</scope>
    <source>
        <strain evidence="2 3">CECT 3287</strain>
    </source>
</reference>